<evidence type="ECO:0000256" key="1">
    <source>
        <dbReference type="SAM" id="Phobius"/>
    </source>
</evidence>
<organism evidence="2 3">
    <name type="scientific">Sporolactobacillus mangiferae</name>
    <dbReference type="NCBI Taxonomy" id="2940498"/>
    <lineage>
        <taxon>Bacteria</taxon>
        <taxon>Bacillati</taxon>
        <taxon>Bacillota</taxon>
        <taxon>Bacilli</taxon>
        <taxon>Bacillales</taxon>
        <taxon>Sporolactobacillaceae</taxon>
        <taxon>Sporolactobacillus</taxon>
    </lineage>
</organism>
<evidence type="ECO:0000313" key="2">
    <source>
        <dbReference type="EMBL" id="MCL1630642.1"/>
    </source>
</evidence>
<proteinExistence type="predicted"/>
<gene>
    <name evidence="2" type="ORF">M3N64_01570</name>
</gene>
<name>A0ABT0M707_9BACL</name>
<keyword evidence="1" id="KW-1133">Transmembrane helix</keyword>
<keyword evidence="1" id="KW-0472">Membrane</keyword>
<sequence>MGSGKAGKSEKRMAFISGFLIGGALSAFTFYLTAVPSGKRALQLVKEESISFGNKGVELFQTAKQKSVGLAQSQLAVKNVSPEEQKPMIPIPRDY</sequence>
<dbReference type="RefSeq" id="WP_249096239.1">
    <property type="nucleotide sequence ID" value="NZ_JAMAST010000001.1"/>
</dbReference>
<comment type="caution">
    <text evidence="2">The sequence shown here is derived from an EMBL/GenBank/DDBJ whole genome shotgun (WGS) entry which is preliminary data.</text>
</comment>
<keyword evidence="1" id="KW-0812">Transmembrane</keyword>
<feature type="transmembrane region" description="Helical" evidence="1">
    <location>
        <begin position="12"/>
        <end position="32"/>
    </location>
</feature>
<keyword evidence="3" id="KW-1185">Reference proteome</keyword>
<dbReference type="EMBL" id="JAMAST010000001">
    <property type="protein sequence ID" value="MCL1630642.1"/>
    <property type="molecule type" value="Genomic_DNA"/>
</dbReference>
<accession>A0ABT0M707</accession>
<reference evidence="2 3" key="1">
    <citation type="submission" date="2022-05" db="EMBL/GenBank/DDBJ databases">
        <title>Sporolactobacillus sp nov CPB3-1, isolated from tree bark (Mangifera indica L.).</title>
        <authorList>
            <person name="Phuengjayaem S."/>
            <person name="Tanasupawat S."/>
        </authorList>
    </citation>
    <scope>NUCLEOTIDE SEQUENCE [LARGE SCALE GENOMIC DNA]</scope>
    <source>
        <strain evidence="2 3">CPB3-1</strain>
    </source>
</reference>
<protein>
    <submittedName>
        <fullName evidence="2">YtxH domain-containing protein</fullName>
    </submittedName>
</protein>
<evidence type="ECO:0000313" key="3">
    <source>
        <dbReference type="Proteomes" id="UP001203004"/>
    </source>
</evidence>
<dbReference type="Proteomes" id="UP001203004">
    <property type="component" value="Unassembled WGS sequence"/>
</dbReference>